<evidence type="ECO:0000256" key="16">
    <source>
        <dbReference type="SAM" id="Phobius"/>
    </source>
</evidence>
<dbReference type="SUPFAM" id="SSF144292">
    <property type="entry name" value="occludin/ELL-like"/>
    <property type="match status" value="1"/>
</dbReference>
<comment type="subcellular location">
    <subcellularLocation>
        <location evidence="12">Cell membrane</location>
        <topology evidence="12">Multi-pass membrane protein</topology>
    </subcellularLocation>
    <subcellularLocation>
        <location evidence="12">Cell junction</location>
        <location evidence="12">Tight junction</location>
    </subcellularLocation>
</comment>
<evidence type="ECO:0000256" key="5">
    <source>
        <dbReference type="ARBA" id="ARBA00022553"/>
    </source>
</evidence>
<feature type="transmembrane region" description="Helical" evidence="16">
    <location>
        <begin position="70"/>
        <end position="89"/>
    </location>
</feature>
<dbReference type="GO" id="GO:0005886">
    <property type="term" value="C:plasma membrane"/>
    <property type="evidence" value="ECO:0007669"/>
    <property type="project" value="UniProtKB-SubCell"/>
</dbReference>
<feature type="domain" description="OCEL" evidence="18">
    <location>
        <begin position="420"/>
        <end position="528"/>
    </location>
</feature>
<evidence type="ECO:0000259" key="17">
    <source>
        <dbReference type="PROSITE" id="PS51225"/>
    </source>
</evidence>
<evidence type="ECO:0000313" key="20">
    <source>
        <dbReference type="Proteomes" id="UP000472270"/>
    </source>
</evidence>
<keyword evidence="4" id="KW-1003">Cell membrane</keyword>
<evidence type="ECO:0000256" key="10">
    <source>
        <dbReference type="ARBA" id="ARBA00023136"/>
    </source>
</evidence>
<dbReference type="InterPro" id="IPR031176">
    <property type="entry name" value="ELL/occludin"/>
</dbReference>
<dbReference type="GO" id="GO:0042795">
    <property type="term" value="P:snRNA transcription by RNA polymerase II"/>
    <property type="evidence" value="ECO:0007669"/>
    <property type="project" value="TreeGrafter"/>
</dbReference>
<evidence type="ECO:0000256" key="6">
    <source>
        <dbReference type="ARBA" id="ARBA00022692"/>
    </source>
</evidence>
<evidence type="ECO:0000256" key="2">
    <source>
        <dbReference type="ARBA" id="ARBA00016772"/>
    </source>
</evidence>
<dbReference type="GO" id="GO:0032968">
    <property type="term" value="P:positive regulation of transcription elongation by RNA polymerase II"/>
    <property type="evidence" value="ECO:0007669"/>
    <property type="project" value="TreeGrafter"/>
</dbReference>
<dbReference type="PIRSF" id="PIRSF005993">
    <property type="entry name" value="Occludin"/>
    <property type="match status" value="1"/>
</dbReference>
<keyword evidence="11 13" id="KW-1015">Disulfide bond</keyword>
<dbReference type="RefSeq" id="XP_016380494.1">
    <property type="nucleotide sequence ID" value="XM_016525008.1"/>
</dbReference>
<reference evidence="19" key="1">
    <citation type="submission" date="2025-08" db="UniProtKB">
        <authorList>
            <consortium name="Ensembl"/>
        </authorList>
    </citation>
    <scope>IDENTIFICATION</scope>
</reference>
<feature type="transmembrane region" description="Helical" evidence="16">
    <location>
        <begin position="257"/>
        <end position="277"/>
    </location>
</feature>
<dbReference type="GeneID" id="107718071"/>
<evidence type="ECO:0000256" key="15">
    <source>
        <dbReference type="SAM" id="Coils"/>
    </source>
</evidence>
<dbReference type="GO" id="GO:0000987">
    <property type="term" value="F:cis-regulatory region sequence-specific DNA binding"/>
    <property type="evidence" value="ECO:0007669"/>
    <property type="project" value="TreeGrafter"/>
</dbReference>
<reference evidence="19" key="2">
    <citation type="submission" date="2025-09" db="UniProtKB">
        <authorList>
            <consortium name="Ensembl"/>
        </authorList>
    </citation>
    <scope>IDENTIFICATION</scope>
</reference>
<keyword evidence="7 12" id="KW-0965">Cell junction</keyword>
<keyword evidence="5" id="KW-0597">Phosphoprotein</keyword>
<protein>
    <recommendedName>
        <fullName evidence="2 12">Occludin</fullName>
    </recommendedName>
</protein>
<dbReference type="PROSITE" id="PS51225">
    <property type="entry name" value="MARVEL"/>
    <property type="match status" value="1"/>
</dbReference>
<keyword evidence="20" id="KW-1185">Reference proteome</keyword>
<comment type="function">
    <text evidence="12">May play a role in the formation and regulation of the tight junction (TJ) paracellular permeability barrier.</text>
</comment>
<feature type="coiled-coil region" evidence="15">
    <location>
        <begin position="449"/>
        <end position="483"/>
    </location>
</feature>
<keyword evidence="6 12" id="KW-0812">Transmembrane</keyword>
<keyword evidence="3 12" id="KW-0796">Tight junction</keyword>
<dbReference type="InterPro" id="IPR010844">
    <property type="entry name" value="Occludin_ELL"/>
</dbReference>
<evidence type="ECO:0000256" key="13">
    <source>
        <dbReference type="PIRSR" id="PIRSR005993-1"/>
    </source>
</evidence>
<sequence length="543" mass="61616">MYETQEYDSPPQYSPHYIAPSNMYTSRSCYSQRSEYGLYSSVPDAPQTEGNPQHFYRWFSPPGIVKTMEGLTALLCFVIFACVASTLVWDMHGYEGSILLNVRGVRAYVAGSGGNGMGSGYYGGTYGYQSSYMTPYSAKAAMISMAALNFVVSLAILVVSFSKTWCVRGKTFYLTVLVVDVVLAILQCIIDIVFVIGVNPMAQSSQSIMYNPILMMCQTSLGTPSISAGAGTGFPGAYPSFNRYLHHYCFMDPEESVALVCGLFVMIALVVAAYFAYKTRSKIWRHGKPNIYWEEPPILRTNRSQNSQNWRSTQYTPTVVLSEKASPHVKAENCFTLHTEGTVSIYSEGAYKSNVYSENVNGCSPEPLYQNRWLSFNPEEEVEVQSSSVQKNPVTYEVEDVLCETGYTTARDSATELDTYELEDSYSEITTDERRTQYKKQFDICLAEYKNLCVEMDDISDQMNELSRELDTLHEESTKFQAVADEYNRLKDLKRSPEYQAKKLRCKKLRQELCHIKQLVKNYDRCFARREKTNIADHQDFFV</sequence>
<organism evidence="19 20">
    <name type="scientific">Sinocyclocheilus rhinocerous</name>
    <dbReference type="NCBI Taxonomy" id="307959"/>
    <lineage>
        <taxon>Eukaryota</taxon>
        <taxon>Metazoa</taxon>
        <taxon>Chordata</taxon>
        <taxon>Craniata</taxon>
        <taxon>Vertebrata</taxon>
        <taxon>Euteleostomi</taxon>
        <taxon>Actinopterygii</taxon>
        <taxon>Neopterygii</taxon>
        <taxon>Teleostei</taxon>
        <taxon>Ostariophysi</taxon>
        <taxon>Cypriniformes</taxon>
        <taxon>Cyprinidae</taxon>
        <taxon>Cyprininae</taxon>
        <taxon>Sinocyclocheilus</taxon>
    </lineage>
</organism>
<comment type="similarity">
    <text evidence="1 12 14">Belongs to the ELL/occludin family.</text>
</comment>
<dbReference type="RefSeq" id="XP_016380495.1">
    <property type="nucleotide sequence ID" value="XM_016525009.1"/>
</dbReference>
<keyword evidence="8 16" id="KW-1133">Transmembrane helix</keyword>
<feature type="disulfide bond" evidence="13">
    <location>
        <begin position="217"/>
        <end position="249"/>
    </location>
</feature>
<dbReference type="Ensembl" id="ENSSRHT00000001107.1">
    <property type="protein sequence ID" value="ENSSRHP00000001055.1"/>
    <property type="gene ID" value="ENSSRHG00000000743.1"/>
</dbReference>
<evidence type="ECO:0000256" key="1">
    <source>
        <dbReference type="ARBA" id="ARBA00009171"/>
    </source>
</evidence>
<dbReference type="Gene3D" id="6.10.140.340">
    <property type="match status" value="1"/>
</dbReference>
<dbReference type="Proteomes" id="UP000472270">
    <property type="component" value="Unassembled WGS sequence"/>
</dbReference>
<keyword evidence="9 15" id="KW-0175">Coiled coil</keyword>
<dbReference type="GO" id="GO:0008023">
    <property type="term" value="C:transcription elongation factor complex"/>
    <property type="evidence" value="ECO:0007669"/>
    <property type="project" value="TreeGrafter"/>
</dbReference>
<evidence type="ECO:0000256" key="9">
    <source>
        <dbReference type="ARBA" id="ARBA00023054"/>
    </source>
</evidence>
<dbReference type="Pfam" id="PF07303">
    <property type="entry name" value="Occludin_ELL"/>
    <property type="match status" value="1"/>
</dbReference>
<evidence type="ECO:0000256" key="8">
    <source>
        <dbReference type="ARBA" id="ARBA00022989"/>
    </source>
</evidence>
<name>A0A673FKM7_9TELE</name>
<dbReference type="PROSITE" id="PS51980">
    <property type="entry name" value="OCEL"/>
    <property type="match status" value="1"/>
</dbReference>
<accession>A0A673FKM7</accession>
<gene>
    <name evidence="19" type="primary">LOC107718071</name>
</gene>
<dbReference type="InterPro" id="IPR002958">
    <property type="entry name" value="Occludin"/>
</dbReference>
<evidence type="ECO:0000256" key="7">
    <source>
        <dbReference type="ARBA" id="ARBA00022949"/>
    </source>
</evidence>
<dbReference type="GO" id="GO:0070830">
    <property type="term" value="P:bicellular tight junction assembly"/>
    <property type="evidence" value="ECO:0007669"/>
    <property type="project" value="InterPro"/>
</dbReference>
<dbReference type="GO" id="GO:0005923">
    <property type="term" value="C:bicellular tight junction"/>
    <property type="evidence" value="ECO:0007669"/>
    <property type="project" value="UniProtKB-SubCell"/>
</dbReference>
<feature type="domain" description="MARVEL" evidence="17">
    <location>
        <begin position="60"/>
        <end position="281"/>
    </location>
</feature>
<dbReference type="PANTHER" id="PTHR23288:SF38">
    <property type="entry name" value="OCCLUDIN"/>
    <property type="match status" value="1"/>
</dbReference>
<proteinExistence type="inferred from homology"/>
<keyword evidence="10 12" id="KW-0472">Membrane</keyword>
<feature type="transmembrane region" description="Helical" evidence="16">
    <location>
        <begin position="172"/>
        <end position="196"/>
    </location>
</feature>
<dbReference type="KEGG" id="srx:107718071"/>
<evidence type="ECO:0000256" key="11">
    <source>
        <dbReference type="ARBA" id="ARBA00023157"/>
    </source>
</evidence>
<evidence type="ECO:0000256" key="4">
    <source>
        <dbReference type="ARBA" id="ARBA00022475"/>
    </source>
</evidence>
<dbReference type="PANTHER" id="PTHR23288">
    <property type="entry name" value="OCCLUDIN AND RNA POLYMERASE II ELONGATION FACTOR ELL"/>
    <property type="match status" value="1"/>
</dbReference>
<evidence type="ECO:0000259" key="18">
    <source>
        <dbReference type="PROSITE" id="PS51980"/>
    </source>
</evidence>
<evidence type="ECO:0000256" key="12">
    <source>
        <dbReference type="PIRNR" id="PIRNR005993"/>
    </source>
</evidence>
<evidence type="ECO:0000256" key="14">
    <source>
        <dbReference type="PROSITE-ProRule" id="PRU01324"/>
    </source>
</evidence>
<dbReference type="AlphaFoldDB" id="A0A673FKM7"/>
<feature type="transmembrane region" description="Helical" evidence="16">
    <location>
        <begin position="140"/>
        <end position="160"/>
    </location>
</feature>
<dbReference type="InterPro" id="IPR008253">
    <property type="entry name" value="Marvel"/>
</dbReference>
<evidence type="ECO:0000256" key="3">
    <source>
        <dbReference type="ARBA" id="ARBA00022427"/>
    </source>
</evidence>
<dbReference type="OrthoDB" id="6284217at2759"/>
<evidence type="ECO:0000313" key="19">
    <source>
        <dbReference type="Ensembl" id="ENSSRHP00000001055.1"/>
    </source>
</evidence>